<keyword evidence="5" id="KW-1185">Reference proteome</keyword>
<gene>
    <name evidence="4" type="ORF">GLRG_04726</name>
</gene>
<reference evidence="5" key="1">
    <citation type="journal article" date="2012" name="Nat. Genet.">
        <title>Lifestyle transitions in plant pathogenic Colletotrichum fungi deciphered by genome and transcriptome analyses.</title>
        <authorList>
            <person name="O'Connell R.J."/>
            <person name="Thon M.R."/>
            <person name="Hacquard S."/>
            <person name="Amyotte S.G."/>
            <person name="Kleemann J."/>
            <person name="Torres M.F."/>
            <person name="Damm U."/>
            <person name="Buiate E.A."/>
            <person name="Epstein L."/>
            <person name="Alkan N."/>
            <person name="Altmueller J."/>
            <person name="Alvarado-Balderrama L."/>
            <person name="Bauser C.A."/>
            <person name="Becker C."/>
            <person name="Birren B.W."/>
            <person name="Chen Z."/>
            <person name="Choi J."/>
            <person name="Crouch J.A."/>
            <person name="Duvick J.P."/>
            <person name="Farman M.A."/>
            <person name="Gan P."/>
            <person name="Heiman D."/>
            <person name="Henrissat B."/>
            <person name="Howard R.J."/>
            <person name="Kabbage M."/>
            <person name="Koch C."/>
            <person name="Kracher B."/>
            <person name="Kubo Y."/>
            <person name="Law A.D."/>
            <person name="Lebrun M.-H."/>
            <person name="Lee Y.-H."/>
            <person name="Miyara I."/>
            <person name="Moore N."/>
            <person name="Neumann U."/>
            <person name="Nordstroem K."/>
            <person name="Panaccione D.G."/>
            <person name="Panstruga R."/>
            <person name="Place M."/>
            <person name="Proctor R.H."/>
            <person name="Prusky D."/>
            <person name="Rech G."/>
            <person name="Reinhardt R."/>
            <person name="Rollins J.A."/>
            <person name="Rounsley S."/>
            <person name="Schardl C.L."/>
            <person name="Schwartz D.C."/>
            <person name="Shenoy N."/>
            <person name="Shirasu K."/>
            <person name="Sikhakolli U.R."/>
            <person name="Stueber K."/>
            <person name="Sukno S.A."/>
            <person name="Sweigard J.A."/>
            <person name="Takano Y."/>
            <person name="Takahara H."/>
            <person name="Trail F."/>
            <person name="van der Does H.C."/>
            <person name="Voll L.M."/>
            <person name="Will I."/>
            <person name="Young S."/>
            <person name="Zeng Q."/>
            <person name="Zhang J."/>
            <person name="Zhou S."/>
            <person name="Dickman M.B."/>
            <person name="Schulze-Lefert P."/>
            <person name="Ver Loren van Themaat E."/>
            <person name="Ma L.-J."/>
            <person name="Vaillancourt L.J."/>
        </authorList>
    </citation>
    <scope>NUCLEOTIDE SEQUENCE [LARGE SCALE GENOMIC DNA]</scope>
    <source>
        <strain evidence="5">M1.001 / M2 / FGSC 10212</strain>
    </source>
</reference>
<evidence type="ECO:0000313" key="4">
    <source>
        <dbReference type="EMBL" id="EFQ29582.1"/>
    </source>
</evidence>
<dbReference type="InterPro" id="IPR011990">
    <property type="entry name" value="TPR-like_helical_dom_sf"/>
</dbReference>
<evidence type="ECO:0000313" key="5">
    <source>
        <dbReference type="Proteomes" id="UP000008782"/>
    </source>
</evidence>
<dbReference type="VEuPathDB" id="FungiDB:GLRG_04726"/>
<evidence type="ECO:0000256" key="1">
    <source>
        <dbReference type="ARBA" id="ARBA00022737"/>
    </source>
</evidence>
<dbReference type="STRING" id="645133.E3QFE4"/>
<dbReference type="SUPFAM" id="SSF48452">
    <property type="entry name" value="TPR-like"/>
    <property type="match status" value="1"/>
</dbReference>
<evidence type="ECO:0000256" key="2">
    <source>
        <dbReference type="ARBA" id="ARBA00022803"/>
    </source>
</evidence>
<dbReference type="EMBL" id="GG697345">
    <property type="protein sequence ID" value="EFQ29582.1"/>
    <property type="molecule type" value="Genomic_DNA"/>
</dbReference>
<dbReference type="OrthoDB" id="771227at2759"/>
<evidence type="ECO:0000256" key="3">
    <source>
        <dbReference type="PROSITE-ProRule" id="PRU00339"/>
    </source>
</evidence>
<keyword evidence="1" id="KW-0677">Repeat</keyword>
<dbReference type="PANTHER" id="PTHR45641">
    <property type="entry name" value="TETRATRICOPEPTIDE REPEAT PROTEIN (AFU_ORTHOLOGUE AFUA_6G03870)"/>
    <property type="match status" value="1"/>
</dbReference>
<keyword evidence="2 3" id="KW-0802">TPR repeat</keyword>
<dbReference type="PROSITE" id="PS50005">
    <property type="entry name" value="TPR"/>
    <property type="match status" value="1"/>
</dbReference>
<dbReference type="Pfam" id="PF13374">
    <property type="entry name" value="TPR_10"/>
    <property type="match status" value="1"/>
</dbReference>
<name>E3QFE4_COLGM</name>
<sequence length="210" mass="23492">MLEEMVENGDVSFSESGLLWIELANAYTECDRVGEAIKLLEHAVEVTRSKYAENDSTLLSLLQELAGSYFHQGETEKAFKIWEHVVAVLETGDGNATYLFESRNQLLAAYLRDNQLEKAAKHVELLTSTEEWESLISLGKVYFQAGQHGKAMEPLEHAVKSQDEELGEFNIDSPQYSQHCLALVCEATGRTEDATQLLNSIVAVRKRALP</sequence>
<dbReference type="Gene3D" id="1.25.40.10">
    <property type="entry name" value="Tetratricopeptide repeat domain"/>
    <property type="match status" value="2"/>
</dbReference>
<protein>
    <recommendedName>
        <fullName evidence="6">Tetratricopeptide repeat protein</fullName>
    </recommendedName>
</protein>
<organism evidence="5">
    <name type="scientific">Colletotrichum graminicola (strain M1.001 / M2 / FGSC 10212)</name>
    <name type="common">Maize anthracnose fungus</name>
    <name type="synonym">Glomerella graminicola</name>
    <dbReference type="NCBI Taxonomy" id="645133"/>
    <lineage>
        <taxon>Eukaryota</taxon>
        <taxon>Fungi</taxon>
        <taxon>Dikarya</taxon>
        <taxon>Ascomycota</taxon>
        <taxon>Pezizomycotina</taxon>
        <taxon>Sordariomycetes</taxon>
        <taxon>Hypocreomycetidae</taxon>
        <taxon>Glomerellales</taxon>
        <taxon>Glomerellaceae</taxon>
        <taxon>Colletotrichum</taxon>
        <taxon>Colletotrichum graminicola species complex</taxon>
    </lineage>
</organism>
<dbReference type="PANTHER" id="PTHR45641:SF19">
    <property type="entry name" value="NEPHROCYSTIN-3"/>
    <property type="match status" value="1"/>
</dbReference>
<proteinExistence type="predicted"/>
<dbReference type="Proteomes" id="UP000008782">
    <property type="component" value="Unassembled WGS sequence"/>
</dbReference>
<dbReference type="InterPro" id="IPR019734">
    <property type="entry name" value="TPR_rpt"/>
</dbReference>
<dbReference type="SMART" id="SM00028">
    <property type="entry name" value="TPR"/>
    <property type="match status" value="3"/>
</dbReference>
<evidence type="ECO:0008006" key="6">
    <source>
        <dbReference type="Google" id="ProtNLM"/>
    </source>
</evidence>
<dbReference type="HOGENOM" id="CLU_1310013_0_0_1"/>
<dbReference type="GeneID" id="24410091"/>
<feature type="repeat" description="TPR" evidence="3">
    <location>
        <begin position="132"/>
        <end position="165"/>
    </location>
</feature>
<accession>E3QFE4</accession>
<dbReference type="RefSeq" id="XP_008093602.1">
    <property type="nucleotide sequence ID" value="XM_008095411.1"/>
</dbReference>
<dbReference type="Pfam" id="PF13181">
    <property type="entry name" value="TPR_8"/>
    <property type="match status" value="1"/>
</dbReference>
<dbReference type="AlphaFoldDB" id="E3QFE4"/>